<feature type="domain" description="DUF3447" evidence="1">
    <location>
        <begin position="197"/>
        <end position="272"/>
    </location>
</feature>
<protein>
    <recommendedName>
        <fullName evidence="1">DUF3447 domain-containing protein</fullName>
    </recommendedName>
</protein>
<dbReference type="InParanoid" id="A2EJR4"/>
<reference evidence="2" key="2">
    <citation type="journal article" date="2007" name="Science">
        <title>Draft genome sequence of the sexually transmitted pathogen Trichomonas vaginalis.</title>
        <authorList>
            <person name="Carlton J.M."/>
            <person name="Hirt R.P."/>
            <person name="Silva J.C."/>
            <person name="Delcher A.L."/>
            <person name="Schatz M."/>
            <person name="Zhao Q."/>
            <person name="Wortman J.R."/>
            <person name="Bidwell S.L."/>
            <person name="Alsmark U.C.M."/>
            <person name="Besteiro S."/>
            <person name="Sicheritz-Ponten T."/>
            <person name="Noel C.J."/>
            <person name="Dacks J.B."/>
            <person name="Foster P.G."/>
            <person name="Simillion C."/>
            <person name="Van de Peer Y."/>
            <person name="Miranda-Saavedra D."/>
            <person name="Barton G.J."/>
            <person name="Westrop G.D."/>
            <person name="Mueller S."/>
            <person name="Dessi D."/>
            <person name="Fiori P.L."/>
            <person name="Ren Q."/>
            <person name="Paulsen I."/>
            <person name="Zhang H."/>
            <person name="Bastida-Corcuera F.D."/>
            <person name="Simoes-Barbosa A."/>
            <person name="Brown M.T."/>
            <person name="Hayes R.D."/>
            <person name="Mukherjee M."/>
            <person name="Okumura C.Y."/>
            <person name="Schneider R."/>
            <person name="Smith A.J."/>
            <person name="Vanacova S."/>
            <person name="Villalvazo M."/>
            <person name="Haas B.J."/>
            <person name="Pertea M."/>
            <person name="Feldblyum T.V."/>
            <person name="Utterback T.R."/>
            <person name="Shu C.L."/>
            <person name="Osoegawa K."/>
            <person name="de Jong P.J."/>
            <person name="Hrdy I."/>
            <person name="Horvathova L."/>
            <person name="Zubacova Z."/>
            <person name="Dolezal P."/>
            <person name="Malik S.B."/>
            <person name="Logsdon J.M. Jr."/>
            <person name="Henze K."/>
            <person name="Gupta A."/>
            <person name="Wang C.C."/>
            <person name="Dunne R.L."/>
            <person name="Upcroft J.A."/>
            <person name="Upcroft P."/>
            <person name="White O."/>
            <person name="Salzberg S.L."/>
            <person name="Tang P."/>
            <person name="Chiu C.-H."/>
            <person name="Lee Y.-S."/>
            <person name="Embley T.M."/>
            <person name="Coombs G.H."/>
            <person name="Mottram J.C."/>
            <person name="Tachezy J."/>
            <person name="Fraser-Liggett C.M."/>
            <person name="Johnson P.J."/>
        </authorList>
    </citation>
    <scope>NUCLEOTIDE SEQUENCE [LARGE SCALE GENOMIC DNA]</scope>
    <source>
        <strain evidence="2">G3</strain>
    </source>
</reference>
<dbReference type="VEuPathDB" id="TrichDB:TVAGG3_0579840"/>
<dbReference type="PANTHER" id="PTHR24182:SF13">
    <property type="entry name" value="LD18443P"/>
    <property type="match status" value="1"/>
</dbReference>
<dbReference type="Pfam" id="PF11929">
    <property type="entry name" value="DUF3447"/>
    <property type="match status" value="1"/>
</dbReference>
<dbReference type="Gene3D" id="1.25.40.20">
    <property type="entry name" value="Ankyrin repeat-containing domain"/>
    <property type="match status" value="1"/>
</dbReference>
<accession>A2EJR4</accession>
<evidence type="ECO:0000259" key="1">
    <source>
        <dbReference type="Pfam" id="PF11929"/>
    </source>
</evidence>
<dbReference type="InterPro" id="IPR020683">
    <property type="entry name" value="DUF3447"/>
</dbReference>
<dbReference type="InterPro" id="IPR002110">
    <property type="entry name" value="Ankyrin_rpt"/>
</dbReference>
<dbReference type="PANTHER" id="PTHR24182">
    <property type="entry name" value="ANKYRIN REPEAT AND SOCS BOX CONTAINING 4"/>
    <property type="match status" value="1"/>
</dbReference>
<name>A2EJR4_TRIV3</name>
<evidence type="ECO:0000313" key="3">
    <source>
        <dbReference type="Proteomes" id="UP000001542"/>
    </source>
</evidence>
<gene>
    <name evidence="2" type="ORF">TVAG_343020</name>
</gene>
<dbReference type="KEGG" id="tva:4765024"/>
<evidence type="ECO:0000313" key="2">
    <source>
        <dbReference type="EMBL" id="EAY07138.1"/>
    </source>
</evidence>
<dbReference type="InterPro" id="IPR036770">
    <property type="entry name" value="Ankyrin_rpt-contain_sf"/>
</dbReference>
<organism evidence="2 3">
    <name type="scientific">Trichomonas vaginalis (strain ATCC PRA-98 / G3)</name>
    <dbReference type="NCBI Taxonomy" id="412133"/>
    <lineage>
        <taxon>Eukaryota</taxon>
        <taxon>Metamonada</taxon>
        <taxon>Parabasalia</taxon>
        <taxon>Trichomonadida</taxon>
        <taxon>Trichomonadidae</taxon>
        <taxon>Trichomonas</taxon>
    </lineage>
</organism>
<dbReference type="eggNOG" id="ENOG502SBM3">
    <property type="taxonomic scope" value="Eukaryota"/>
</dbReference>
<dbReference type="RefSeq" id="XP_001319361.1">
    <property type="nucleotide sequence ID" value="XM_001319326.1"/>
</dbReference>
<proteinExistence type="predicted"/>
<dbReference type="AlphaFoldDB" id="A2EJR4"/>
<dbReference type="EMBL" id="DS113407">
    <property type="protein sequence ID" value="EAY07138.1"/>
    <property type="molecule type" value="Genomic_DNA"/>
</dbReference>
<reference evidence="2" key="1">
    <citation type="submission" date="2006-10" db="EMBL/GenBank/DDBJ databases">
        <authorList>
            <person name="Amadeo P."/>
            <person name="Zhao Q."/>
            <person name="Wortman J."/>
            <person name="Fraser-Liggett C."/>
            <person name="Carlton J."/>
        </authorList>
    </citation>
    <scope>NUCLEOTIDE SEQUENCE</scope>
    <source>
        <strain evidence="2">G3</strain>
    </source>
</reference>
<dbReference type="Pfam" id="PF13637">
    <property type="entry name" value="Ank_4"/>
    <property type="match status" value="1"/>
</dbReference>
<dbReference type="VEuPathDB" id="TrichDB:TVAG_153460"/>
<keyword evidence="3" id="KW-1185">Reference proteome</keyword>
<sequence length="325" mass="38263">MSEQDTHPNEFNELRSKYKYYIDTFNTLYQLKTENIEELYSIYKMIKTELIDSKKYPPQRMIKNILDIIPYNNRYITSYLILAEFITDDYQVTEDSKISIEDGILTYKEYSIDLDYANDFEKIESKDLIFDTENAIYPAIMYNDKESFICLTEMVGFDQKQKLTSNLYPDFCSSFSLLELCCYYGAVDCFKFLRTKFNSKITKTCLQYSFLGGNPDIMSECLKYKKPDWKCMKYATISHNIDFVTFLMNEYNLEINRYTCARNNNLESFLVYFDQTNDVNGCLIYSTRFNIPSLCEYFLSHGANINAKDINGQTALHKAAKKIVK</sequence>
<dbReference type="Proteomes" id="UP000001542">
    <property type="component" value="Unassembled WGS sequence"/>
</dbReference>
<dbReference type="SUPFAM" id="SSF48403">
    <property type="entry name" value="Ankyrin repeat"/>
    <property type="match status" value="1"/>
</dbReference>